<dbReference type="HOGENOM" id="CLU_358188_0_0_9"/>
<dbReference type="Proteomes" id="UP000029278">
    <property type="component" value="Unassembled WGS sequence"/>
</dbReference>
<keyword evidence="2" id="KW-1185">Reference proteome</keyword>
<gene>
    <name evidence="1" type="ORF">DJ90_2109</name>
</gene>
<comment type="caution">
    <text evidence="1">The sequence shown here is derived from an EMBL/GenBank/DDBJ whole genome shotgun (WGS) entry which is preliminary data.</text>
</comment>
<reference evidence="1 2" key="1">
    <citation type="submission" date="2014-04" db="EMBL/GenBank/DDBJ databases">
        <authorList>
            <person name="Bishop-Lilly K.A."/>
            <person name="Broomall S.M."/>
            <person name="Chain P.S."/>
            <person name="Chertkov O."/>
            <person name="Coyne S.R."/>
            <person name="Daligault H.E."/>
            <person name="Davenport K.W."/>
            <person name="Erkkila T."/>
            <person name="Frey K.G."/>
            <person name="Gibbons H.S."/>
            <person name="Gu W."/>
            <person name="Jaissle J."/>
            <person name="Johnson S.L."/>
            <person name="Koroleva G.I."/>
            <person name="Ladner J.T."/>
            <person name="Lo C.-C."/>
            <person name="Minogue T.D."/>
            <person name="Munk C."/>
            <person name="Palacios G.F."/>
            <person name="Redden C.L."/>
            <person name="Rosenzweig C.N."/>
            <person name="Scholz M.B."/>
            <person name="Teshima H."/>
            <person name="Xu Y."/>
        </authorList>
    </citation>
    <scope>NUCLEOTIDE SEQUENCE [LARGE SCALE GENOMIC DNA]</scope>
    <source>
        <strain evidence="1 2">8244</strain>
    </source>
</reference>
<name>A0A090YCQ7_PAEMA</name>
<dbReference type="AlphaFoldDB" id="A0A090YCQ7"/>
<protein>
    <submittedName>
        <fullName evidence="1">Uncharacterized protein</fullName>
    </submittedName>
</protein>
<accession>A0A090YCQ7</accession>
<dbReference type="STRING" id="44252.DJ90_2109"/>
<sequence>MQYSALEASLAYCRCVLINVSGPTHESDAGIRQRRASAYSRPHDAKLMEKIRLAAVRIPQAEKNIMTNPKLHTQAVNSTNHRLEDVRLLLNISSGFPAGTERAKDEEHNLCGRDGTVGPFNENDWSLGIMNNPSILSGIVKEFIRQCPRRETVRDRTEVAQVLRQNGIPVFEALLDFQEQYGGMHYEFGGLKDQSIVLDAMGPSLPGGGLPKVMKHGDEEIVECLYFRDIYWDRSCYMDRYGTLYVLLMNGGLMFFENRAETFIENQAILSSLLGKQKQWVTNTVYESQVSAWISNAEPAPILLAPSDQEASQWWKSPDERLYVHIKRVKGKDATGIAYAAEADDLAQLTSGDVYSARGFPFNGSYYPEKKLLYTDDIRQQFLFNRKLYNNGDYAKVTIAHVQDTREMYLYLTGQKDYPVERLIEDFLLRLPGLELPAGDYDDTLIGYARAQGDEMILKLISHIAGMEYRYFPSRSAAEQMVDGLLYREFLRRMALYADAYSINVHPLYFNAQKLVDRPDEYEQVEEDYAVLRRMRESYARNISRMALFYMKRAREGSEAARRAYRVYEPLLLMYGIGGYIMKEHGFIEVGGGAFHQGSWRLLIGKEPIEDLYRRTEQVWKHRNREYALEQIRRIKWDQKTDQTGRLKAGTNLDSQEMLRIGFNRLELGLGLSPDNVEDSGDPAWKGEQLMPALLKARPKQREFAGTAAPLICEKYVRWSMLLDRQHPVALQHPCLYEPFLELLREEDNIEEWDKRAAALLELIEREPMVNYADYLRTKHQR</sequence>
<dbReference type="PATRIC" id="fig|44252.3.peg.4975"/>
<evidence type="ECO:0000313" key="2">
    <source>
        <dbReference type="Proteomes" id="UP000029278"/>
    </source>
</evidence>
<evidence type="ECO:0000313" key="1">
    <source>
        <dbReference type="EMBL" id="KFM95976.1"/>
    </source>
</evidence>
<proteinExistence type="predicted"/>
<dbReference type="EMBL" id="JMQA01000041">
    <property type="protein sequence ID" value="KFM95976.1"/>
    <property type="molecule type" value="Genomic_DNA"/>
</dbReference>
<organism evidence="1 2">
    <name type="scientific">Paenibacillus macerans</name>
    <name type="common">Bacillus macerans</name>
    <dbReference type="NCBI Taxonomy" id="44252"/>
    <lineage>
        <taxon>Bacteria</taxon>
        <taxon>Bacillati</taxon>
        <taxon>Bacillota</taxon>
        <taxon>Bacilli</taxon>
        <taxon>Bacillales</taxon>
        <taxon>Paenibacillaceae</taxon>
        <taxon>Paenibacillus</taxon>
    </lineage>
</organism>